<name>A0AAV4LC44_9BACL</name>
<feature type="transmembrane region" description="Helical" evidence="7">
    <location>
        <begin position="105"/>
        <end position="122"/>
    </location>
</feature>
<evidence type="ECO:0000256" key="3">
    <source>
        <dbReference type="ARBA" id="ARBA00022475"/>
    </source>
</evidence>
<dbReference type="EMBL" id="BOQE01000001">
    <property type="protein sequence ID" value="GIM45385.1"/>
    <property type="molecule type" value="Genomic_DNA"/>
</dbReference>
<dbReference type="PANTHER" id="PTHR33778">
    <property type="entry name" value="PROTEIN MGTC"/>
    <property type="match status" value="1"/>
</dbReference>
<evidence type="ECO:0000256" key="4">
    <source>
        <dbReference type="ARBA" id="ARBA00022692"/>
    </source>
</evidence>
<dbReference type="InterPro" id="IPR003416">
    <property type="entry name" value="MgtC/SapB/SrpB/YhiD_fam"/>
</dbReference>
<comment type="subcellular location">
    <subcellularLocation>
        <location evidence="1">Cell membrane</location>
        <topology evidence="1">Multi-pass membrane protein</topology>
    </subcellularLocation>
</comment>
<dbReference type="GO" id="GO:0005886">
    <property type="term" value="C:plasma membrane"/>
    <property type="evidence" value="ECO:0007669"/>
    <property type="project" value="UniProtKB-SubCell"/>
</dbReference>
<evidence type="ECO:0000256" key="5">
    <source>
        <dbReference type="ARBA" id="ARBA00022989"/>
    </source>
</evidence>
<comment type="similarity">
    <text evidence="2">Belongs to the MgtC/SapB family.</text>
</comment>
<proteinExistence type="inferred from homology"/>
<evidence type="ECO:0000256" key="2">
    <source>
        <dbReference type="ARBA" id="ARBA00009298"/>
    </source>
</evidence>
<organism evidence="9 10">
    <name type="scientific">Collibacillus ludicampi</name>
    <dbReference type="NCBI Taxonomy" id="2771369"/>
    <lineage>
        <taxon>Bacteria</taxon>
        <taxon>Bacillati</taxon>
        <taxon>Bacillota</taxon>
        <taxon>Bacilli</taxon>
        <taxon>Bacillales</taxon>
        <taxon>Alicyclobacillaceae</taxon>
        <taxon>Collibacillus</taxon>
    </lineage>
</organism>
<evidence type="ECO:0000259" key="8">
    <source>
        <dbReference type="Pfam" id="PF02308"/>
    </source>
</evidence>
<keyword evidence="5 7" id="KW-1133">Transmembrane helix</keyword>
<feature type="transmembrane region" description="Helical" evidence="7">
    <location>
        <begin position="37"/>
        <end position="55"/>
    </location>
</feature>
<keyword evidence="10" id="KW-1185">Reference proteome</keyword>
<reference evidence="9" key="1">
    <citation type="journal article" date="2023" name="Int. J. Syst. Evol. Microbiol.">
        <title>Collibacillus ludicampi gen. nov., sp. nov., a new soil bacterium of the family Alicyclobacillaceae.</title>
        <authorList>
            <person name="Jojima T."/>
            <person name="Ioku Y."/>
            <person name="Fukuta Y."/>
            <person name="Shirasaka N."/>
            <person name="Matsumura Y."/>
            <person name="Mori M."/>
        </authorList>
    </citation>
    <scope>NUCLEOTIDE SEQUENCE</scope>
    <source>
        <strain evidence="9">TP075</strain>
    </source>
</reference>
<evidence type="ECO:0000256" key="1">
    <source>
        <dbReference type="ARBA" id="ARBA00004651"/>
    </source>
</evidence>
<dbReference type="AlphaFoldDB" id="A0AAV4LC44"/>
<evidence type="ECO:0000256" key="6">
    <source>
        <dbReference type="ARBA" id="ARBA00023136"/>
    </source>
</evidence>
<evidence type="ECO:0000256" key="7">
    <source>
        <dbReference type="SAM" id="Phobius"/>
    </source>
</evidence>
<dbReference type="InterPro" id="IPR049177">
    <property type="entry name" value="MgtC_SapB_SrpB_YhiD_N"/>
</dbReference>
<dbReference type="Pfam" id="PF02308">
    <property type="entry name" value="MgtC"/>
    <property type="match status" value="1"/>
</dbReference>
<accession>A0AAV4LC44</accession>
<feature type="domain" description="MgtC/SapB/SrpB/YhiD N-terminal" evidence="8">
    <location>
        <begin position="43"/>
        <end position="170"/>
    </location>
</feature>
<keyword evidence="3" id="KW-1003">Cell membrane</keyword>
<dbReference type="PRINTS" id="PR01837">
    <property type="entry name" value="MGTCSAPBPROT"/>
</dbReference>
<feature type="transmembrane region" description="Helical" evidence="7">
    <location>
        <begin position="75"/>
        <end position="93"/>
    </location>
</feature>
<evidence type="ECO:0000313" key="9">
    <source>
        <dbReference type="EMBL" id="GIM45385.1"/>
    </source>
</evidence>
<protein>
    <recommendedName>
        <fullName evidence="8">MgtC/SapB/SrpB/YhiD N-terminal domain-containing protein</fullName>
    </recommendedName>
</protein>
<gene>
    <name evidence="9" type="ORF">DNHGIG_09340</name>
</gene>
<feature type="transmembrane region" description="Helical" evidence="7">
    <location>
        <begin position="143"/>
        <end position="166"/>
    </location>
</feature>
<sequence>MRFIRSISSHCTQRGVYKILTGVNDLDWLFHTYYDDFVILFRLLFAFVVGAIMGLERERYYQFDHKIKTAGFRTYSLVCLGSCIFGLASIYGFPTIGSTHDPGRIAAQVVTGIGFIGAGTIMKSNEGIRGLTTAAGMWVASSIGLMISSGLYVPSIIAALLAYVILDFHRLFPTVFNFRSKDEKNLQDLDTDDHTK</sequence>
<evidence type="ECO:0000313" key="10">
    <source>
        <dbReference type="Proteomes" id="UP001057291"/>
    </source>
</evidence>
<keyword evidence="6 7" id="KW-0472">Membrane</keyword>
<comment type="caution">
    <text evidence="9">The sequence shown here is derived from an EMBL/GenBank/DDBJ whole genome shotgun (WGS) entry which is preliminary data.</text>
</comment>
<keyword evidence="4 7" id="KW-0812">Transmembrane</keyword>
<dbReference type="PANTHER" id="PTHR33778:SF1">
    <property type="entry name" value="MAGNESIUM TRANSPORTER YHID-RELATED"/>
    <property type="match status" value="1"/>
</dbReference>
<dbReference type="Proteomes" id="UP001057291">
    <property type="component" value="Unassembled WGS sequence"/>
</dbReference>